<name>A0A368JMR1_9BACT</name>
<proteinExistence type="predicted"/>
<dbReference type="OrthoDB" id="1450404at2"/>
<dbReference type="EMBL" id="QOWE01000013">
    <property type="protein sequence ID" value="RCR68336.1"/>
    <property type="molecule type" value="Genomic_DNA"/>
</dbReference>
<evidence type="ECO:0000313" key="2">
    <source>
        <dbReference type="Proteomes" id="UP000253383"/>
    </source>
</evidence>
<organism evidence="1 2">
    <name type="scientific">Larkinella punicea</name>
    <dbReference type="NCBI Taxonomy" id="2315727"/>
    <lineage>
        <taxon>Bacteria</taxon>
        <taxon>Pseudomonadati</taxon>
        <taxon>Bacteroidota</taxon>
        <taxon>Cytophagia</taxon>
        <taxon>Cytophagales</taxon>
        <taxon>Spirosomataceae</taxon>
        <taxon>Larkinella</taxon>
    </lineage>
</organism>
<reference evidence="1 2" key="1">
    <citation type="submission" date="2018-07" db="EMBL/GenBank/DDBJ databases">
        <title>Genome analysis of Larkinella rosea.</title>
        <authorList>
            <person name="Zhou Z."/>
            <person name="Wang G."/>
        </authorList>
    </citation>
    <scope>NUCLEOTIDE SEQUENCE [LARGE SCALE GENOMIC DNA]</scope>
    <source>
        <strain evidence="2">zzj9</strain>
    </source>
</reference>
<comment type="caution">
    <text evidence="1">The sequence shown here is derived from an EMBL/GenBank/DDBJ whole genome shotgun (WGS) entry which is preliminary data.</text>
</comment>
<evidence type="ECO:0000313" key="1">
    <source>
        <dbReference type="EMBL" id="RCR68336.1"/>
    </source>
</evidence>
<sequence>MMTIQTETTSKKPTHSVYILKPKADSDQSDWIKVGSAWEHGDKAGLNLSLTILGQNVPVIVRKNKPKAD</sequence>
<accession>A0A368JMR1</accession>
<gene>
    <name evidence="1" type="ORF">DUE52_16380</name>
</gene>
<dbReference type="RefSeq" id="WP_114407112.1">
    <property type="nucleotide sequence ID" value="NZ_QOWE01000013.1"/>
</dbReference>
<protein>
    <submittedName>
        <fullName evidence="1">Uncharacterized protein</fullName>
    </submittedName>
</protein>
<keyword evidence="2" id="KW-1185">Reference proteome</keyword>
<dbReference type="Proteomes" id="UP000253383">
    <property type="component" value="Unassembled WGS sequence"/>
</dbReference>
<dbReference type="AlphaFoldDB" id="A0A368JMR1"/>